<dbReference type="PANTHER" id="PTHR47915">
    <property type="entry name" value="SI:DKEY-19B23.7"/>
    <property type="match status" value="1"/>
</dbReference>
<feature type="region of interest" description="Disordered" evidence="1">
    <location>
        <begin position="58"/>
        <end position="84"/>
    </location>
</feature>
<feature type="compositionally biased region" description="Low complexity" evidence="1">
    <location>
        <begin position="75"/>
        <end position="84"/>
    </location>
</feature>
<sequence>LTTMAAEKEKQLKKRLNQFLGELLQTGSINGFRHFVMYMRGREEMMISVMNEPGVPYNSYTNEPVPSHGEQQPRTSSCSNSLTSSNLPYDKRSLLLSARTQLNLSGLGDQGVGLPPASPSDREISMADENSTLFLIAGYSRYNNPYVWVRANHARLAKYLDGNADNDSPLRLKSTLQWAQEDIKLWDILAELVKLCTYPPPINPFEVDFDYFENLPAQEQVLASGAMISFLQKVFSHRQQDKPYTAHVLKDLNKLTEFHFKTVASLLQQGAIPLADNYRPFHKPNTFPEHSNRISSSNPNSLSGGTHGLQGYKFSTGMI</sequence>
<dbReference type="AlphaFoldDB" id="A0A8J1U9X3"/>
<dbReference type="OrthoDB" id="239865at2759"/>
<feature type="compositionally biased region" description="Polar residues" evidence="1">
    <location>
        <begin position="293"/>
        <end position="304"/>
    </location>
</feature>
<protein>
    <recommendedName>
        <fullName evidence="2">DUF7886 domain-containing protein</fullName>
    </recommendedName>
</protein>
<evidence type="ECO:0000259" key="2">
    <source>
        <dbReference type="Pfam" id="PF25377"/>
    </source>
</evidence>
<feature type="region of interest" description="Disordered" evidence="1">
    <location>
        <begin position="285"/>
        <end position="309"/>
    </location>
</feature>
<evidence type="ECO:0000256" key="1">
    <source>
        <dbReference type="SAM" id="MobiDB-lite"/>
    </source>
</evidence>
<dbReference type="Pfam" id="PF25377">
    <property type="entry name" value="DUF7886"/>
    <property type="match status" value="1"/>
</dbReference>
<comment type="caution">
    <text evidence="3">The sequence shown here is derived from an EMBL/GenBank/DDBJ whole genome shotgun (WGS) entry which is preliminary data.</text>
</comment>
<proteinExistence type="predicted"/>
<name>A0A8J1U9X3_OWEFU</name>
<keyword evidence="4" id="KW-1185">Reference proteome</keyword>
<feature type="compositionally biased region" description="Polar residues" evidence="1">
    <location>
        <begin position="58"/>
        <end position="74"/>
    </location>
</feature>
<reference evidence="3" key="1">
    <citation type="submission" date="2022-03" db="EMBL/GenBank/DDBJ databases">
        <authorList>
            <person name="Martin C."/>
        </authorList>
    </citation>
    <scope>NUCLEOTIDE SEQUENCE</scope>
</reference>
<dbReference type="EMBL" id="CAIIXF020000001">
    <property type="protein sequence ID" value="CAH1773334.1"/>
    <property type="molecule type" value="Genomic_DNA"/>
</dbReference>
<dbReference type="Proteomes" id="UP000749559">
    <property type="component" value="Unassembled WGS sequence"/>
</dbReference>
<feature type="domain" description="DUF7886" evidence="2">
    <location>
        <begin position="118"/>
        <end position="261"/>
    </location>
</feature>
<evidence type="ECO:0000313" key="4">
    <source>
        <dbReference type="Proteomes" id="UP000749559"/>
    </source>
</evidence>
<feature type="non-terminal residue" evidence="3">
    <location>
        <position position="1"/>
    </location>
</feature>
<dbReference type="PANTHER" id="PTHR47915:SF1">
    <property type="entry name" value="SI:DKEY-19B23.7"/>
    <property type="match status" value="1"/>
</dbReference>
<organism evidence="3 4">
    <name type="scientific">Owenia fusiformis</name>
    <name type="common">Polychaete worm</name>
    <dbReference type="NCBI Taxonomy" id="6347"/>
    <lineage>
        <taxon>Eukaryota</taxon>
        <taxon>Metazoa</taxon>
        <taxon>Spiralia</taxon>
        <taxon>Lophotrochozoa</taxon>
        <taxon>Annelida</taxon>
        <taxon>Polychaeta</taxon>
        <taxon>Sedentaria</taxon>
        <taxon>Canalipalpata</taxon>
        <taxon>Sabellida</taxon>
        <taxon>Oweniida</taxon>
        <taxon>Oweniidae</taxon>
        <taxon>Owenia</taxon>
    </lineage>
</organism>
<evidence type="ECO:0000313" key="3">
    <source>
        <dbReference type="EMBL" id="CAH1773334.1"/>
    </source>
</evidence>
<gene>
    <name evidence="3" type="ORF">OFUS_LOCUS947</name>
</gene>
<accession>A0A8J1U9X3</accession>
<dbReference type="InterPro" id="IPR057208">
    <property type="entry name" value="DUF7886"/>
</dbReference>